<keyword evidence="2" id="KW-1185">Reference proteome</keyword>
<gene>
    <name evidence="1" type="ORF">EBB_23310</name>
</gene>
<reference evidence="1 2" key="1">
    <citation type="submission" date="2020-09" db="EMBL/GenBank/DDBJ databases">
        <title>Methylomonas albis sp. nov. and Methylomonas fluvii sp. nov.: Two cold-adapted methanotrophs from the River Elbe and an amended description of Methylovulum psychrotolerans strain Eb1.</title>
        <authorList>
            <person name="Bussmann I.K."/>
            <person name="Klings K.-W."/>
            <person name="Warnstedt J."/>
            <person name="Hoppert M."/>
            <person name="Saborowski A."/>
            <person name="Horn F."/>
            <person name="Liebner S."/>
        </authorList>
    </citation>
    <scope>NUCLEOTIDE SEQUENCE [LARGE SCALE GENOMIC DNA]</scope>
    <source>
        <strain evidence="1 2">EbB</strain>
    </source>
</reference>
<evidence type="ECO:0000313" key="2">
    <source>
        <dbReference type="Proteomes" id="UP000641152"/>
    </source>
</evidence>
<sequence length="51" mass="6026">MRGTDITQEELYSYRTVESRIPQKHPLRKLRKVVDLLLATLQHNLRPAWPG</sequence>
<dbReference type="EMBL" id="JACXST010000003">
    <property type="protein sequence ID" value="MBD9363354.1"/>
    <property type="molecule type" value="Genomic_DNA"/>
</dbReference>
<evidence type="ECO:0008006" key="3">
    <source>
        <dbReference type="Google" id="ProtNLM"/>
    </source>
</evidence>
<evidence type="ECO:0000313" key="1">
    <source>
        <dbReference type="EMBL" id="MBD9363354.1"/>
    </source>
</evidence>
<organism evidence="1 2">
    <name type="scientific">Methylomonas fluvii</name>
    <dbReference type="NCBI Taxonomy" id="1854564"/>
    <lineage>
        <taxon>Bacteria</taxon>
        <taxon>Pseudomonadati</taxon>
        <taxon>Pseudomonadota</taxon>
        <taxon>Gammaproteobacteria</taxon>
        <taxon>Methylococcales</taxon>
        <taxon>Methylococcaceae</taxon>
        <taxon>Methylomonas</taxon>
    </lineage>
</organism>
<comment type="caution">
    <text evidence="1">The sequence shown here is derived from an EMBL/GenBank/DDBJ whole genome shotgun (WGS) entry which is preliminary data.</text>
</comment>
<proteinExistence type="predicted"/>
<name>A0ABR9DM90_9GAMM</name>
<dbReference type="Proteomes" id="UP000641152">
    <property type="component" value="Unassembled WGS sequence"/>
</dbReference>
<accession>A0ABR9DM90</accession>
<protein>
    <recommendedName>
        <fullName evidence="3">Transposase</fullName>
    </recommendedName>
</protein>